<dbReference type="PANTHER" id="PTHR23028:SF53">
    <property type="entry name" value="ACYL_TRANSF_3 DOMAIN-CONTAINING PROTEIN"/>
    <property type="match status" value="1"/>
</dbReference>
<feature type="region of interest" description="Disordered" evidence="1">
    <location>
        <begin position="371"/>
        <end position="411"/>
    </location>
</feature>
<dbReference type="AlphaFoldDB" id="A0A0A0B390"/>
<dbReference type="PANTHER" id="PTHR23028">
    <property type="entry name" value="ACETYLTRANSFERASE"/>
    <property type="match status" value="1"/>
</dbReference>
<feature type="transmembrane region" description="Helical" evidence="2">
    <location>
        <begin position="205"/>
        <end position="222"/>
    </location>
</feature>
<feature type="transmembrane region" description="Helical" evidence="2">
    <location>
        <begin position="72"/>
        <end position="90"/>
    </location>
</feature>
<name>A0A0A0B390_9CELL</name>
<dbReference type="Proteomes" id="UP000029833">
    <property type="component" value="Unassembled WGS sequence"/>
</dbReference>
<accession>A0A0A0B390</accession>
<feature type="transmembrane region" description="Helical" evidence="2">
    <location>
        <begin position="290"/>
        <end position="308"/>
    </location>
</feature>
<dbReference type="GO" id="GO:0016747">
    <property type="term" value="F:acyltransferase activity, transferring groups other than amino-acyl groups"/>
    <property type="evidence" value="ECO:0007669"/>
    <property type="project" value="InterPro"/>
</dbReference>
<dbReference type="InterPro" id="IPR050879">
    <property type="entry name" value="Acyltransferase_3"/>
</dbReference>
<feature type="transmembrane region" description="Helical" evidence="2">
    <location>
        <begin position="41"/>
        <end position="60"/>
    </location>
</feature>
<dbReference type="RefSeq" id="WP_052104314.1">
    <property type="nucleotide sequence ID" value="NZ_AXNT01000116.1"/>
</dbReference>
<protein>
    <recommendedName>
        <fullName evidence="3">Acyltransferase 3 domain-containing protein</fullName>
    </recommendedName>
</protein>
<gene>
    <name evidence="4" type="ORF">Q760_02270</name>
</gene>
<reference evidence="4 5" key="1">
    <citation type="submission" date="2013-10" db="EMBL/GenBank/DDBJ databases">
        <authorList>
            <person name="Wang G."/>
            <person name="Zhuang W."/>
        </authorList>
    </citation>
    <scope>NUCLEOTIDE SEQUENCE [LARGE SCALE GENOMIC DNA]</scope>
    <source>
        <strain evidence="4 5">DSM 20118</strain>
    </source>
</reference>
<feature type="domain" description="Acyltransferase 3" evidence="3">
    <location>
        <begin position="37"/>
        <end position="356"/>
    </location>
</feature>
<evidence type="ECO:0000313" key="4">
    <source>
        <dbReference type="EMBL" id="KGM01300.1"/>
    </source>
</evidence>
<dbReference type="GO" id="GO:0000271">
    <property type="term" value="P:polysaccharide biosynthetic process"/>
    <property type="evidence" value="ECO:0007669"/>
    <property type="project" value="TreeGrafter"/>
</dbReference>
<keyword evidence="5" id="KW-1185">Reference proteome</keyword>
<proteinExistence type="predicted"/>
<feature type="transmembrane region" description="Helical" evidence="2">
    <location>
        <begin position="258"/>
        <end position="278"/>
    </location>
</feature>
<feature type="compositionally biased region" description="Low complexity" evidence="1">
    <location>
        <begin position="392"/>
        <end position="411"/>
    </location>
</feature>
<dbReference type="InterPro" id="IPR002656">
    <property type="entry name" value="Acyl_transf_3_dom"/>
</dbReference>
<feature type="transmembrane region" description="Helical" evidence="2">
    <location>
        <begin position="234"/>
        <end position="251"/>
    </location>
</feature>
<dbReference type="EMBL" id="AXNT01000116">
    <property type="protein sequence ID" value="KGM01300.1"/>
    <property type="molecule type" value="Genomic_DNA"/>
</dbReference>
<dbReference type="GO" id="GO:0016020">
    <property type="term" value="C:membrane"/>
    <property type="evidence" value="ECO:0007669"/>
    <property type="project" value="TreeGrafter"/>
</dbReference>
<feature type="transmembrane region" description="Helical" evidence="2">
    <location>
        <begin position="111"/>
        <end position="131"/>
    </location>
</feature>
<keyword evidence="2" id="KW-0812">Transmembrane</keyword>
<feature type="transmembrane region" description="Helical" evidence="2">
    <location>
        <begin position="180"/>
        <end position="198"/>
    </location>
</feature>
<keyword evidence="2" id="KW-0472">Membrane</keyword>
<feature type="transmembrane region" description="Helical" evidence="2">
    <location>
        <begin position="340"/>
        <end position="360"/>
    </location>
</feature>
<feature type="transmembrane region" description="Helical" evidence="2">
    <location>
        <begin position="315"/>
        <end position="334"/>
    </location>
</feature>
<dbReference type="STRING" id="1408250.Q760_02270"/>
<evidence type="ECO:0000256" key="1">
    <source>
        <dbReference type="SAM" id="MobiDB-lite"/>
    </source>
</evidence>
<organism evidence="4 5">
    <name type="scientific">Cellulomonas cellasea DSM 20118</name>
    <dbReference type="NCBI Taxonomy" id="1408250"/>
    <lineage>
        <taxon>Bacteria</taxon>
        <taxon>Bacillati</taxon>
        <taxon>Actinomycetota</taxon>
        <taxon>Actinomycetes</taxon>
        <taxon>Micrococcales</taxon>
        <taxon>Cellulomonadaceae</taxon>
        <taxon>Cellulomonas</taxon>
    </lineage>
</organism>
<dbReference type="Pfam" id="PF01757">
    <property type="entry name" value="Acyl_transf_3"/>
    <property type="match status" value="1"/>
</dbReference>
<comment type="caution">
    <text evidence="4">The sequence shown here is derived from an EMBL/GenBank/DDBJ whole genome shotgun (WGS) entry which is preliminary data.</text>
</comment>
<evidence type="ECO:0000259" key="3">
    <source>
        <dbReference type="Pfam" id="PF01757"/>
    </source>
</evidence>
<keyword evidence="2" id="KW-1133">Transmembrane helix</keyword>
<evidence type="ECO:0000256" key="2">
    <source>
        <dbReference type="SAM" id="Phobius"/>
    </source>
</evidence>
<evidence type="ECO:0000313" key="5">
    <source>
        <dbReference type="Proteomes" id="UP000029833"/>
    </source>
</evidence>
<sequence length="411" mass="43975">MTAATAAGSPGTDLAAGERPRRGFLALGAVELNGRDNGLNLWRLVLATAVLVAHGWYLAGIGIGPQVNGENMGGWAVIGFFAISGYLITASRLSNPLGAFLVHRVARIFPAFLVCLVVTAVVFGPVGFYAAHGTLDAYLTTGTTPGFYVFGNAGLRIVAWDVAGTPTGVPYPGAWSGSLWTLYYEFQCYLIVAAVLCLGWARRSAWVIGLMLALSIAVYANMDTLLPYVNGSNEFKYLFKLLPFFLAGALLRMVRHRLVLSWPLALLATAVATPLVLLIDVWGPQLASPFIAYVVLWLGAVTPSPALVRKHDISYGVYIYAWPVQQLLALAGLHTLPLPVYDLLALLGTIPLAVASWLLVERPVLRAARRSTETAGPRAVPRPHQPEDSPRPLEAARPAASEAPSVAAPTR</sequence>